<name>B3T5R2_9ZZZZ</name>
<dbReference type="CDD" id="cd02523">
    <property type="entry name" value="PC_cytidylyltransferase"/>
    <property type="match status" value="1"/>
</dbReference>
<dbReference type="SUPFAM" id="SSF53448">
    <property type="entry name" value="Nucleotide-diphospho-sugar transferases"/>
    <property type="match status" value="1"/>
</dbReference>
<evidence type="ECO:0000259" key="3">
    <source>
        <dbReference type="Pfam" id="PF12804"/>
    </source>
</evidence>
<gene>
    <name evidence="4" type="ORF">ALOHA_HF4000ANIW141K23ctg1g31</name>
</gene>
<dbReference type="AlphaFoldDB" id="B3T5R2"/>
<keyword evidence="2" id="KW-0548">Nucleotidyltransferase</keyword>
<protein>
    <submittedName>
        <fullName evidence="4">Putative Nucleotidyl transferase</fullName>
    </submittedName>
</protein>
<dbReference type="Pfam" id="PF12804">
    <property type="entry name" value="NTP_transf_3"/>
    <property type="match status" value="1"/>
</dbReference>
<feature type="domain" description="MobA-like NTP transferase" evidence="3">
    <location>
        <begin position="3"/>
        <end position="120"/>
    </location>
</feature>
<organism evidence="4">
    <name type="scientific">uncultured marine microorganism HF4000_ANIW141K23</name>
    <dbReference type="NCBI Taxonomy" id="455538"/>
    <lineage>
        <taxon>unclassified sequences</taxon>
        <taxon>environmental samples</taxon>
    </lineage>
</organism>
<dbReference type="InterPro" id="IPR050065">
    <property type="entry name" value="GlmU-like"/>
</dbReference>
<dbReference type="GO" id="GO:0016779">
    <property type="term" value="F:nucleotidyltransferase activity"/>
    <property type="evidence" value="ECO:0007669"/>
    <property type="project" value="UniProtKB-KW"/>
</dbReference>
<dbReference type="InterPro" id="IPR025877">
    <property type="entry name" value="MobA-like_NTP_Trfase"/>
</dbReference>
<dbReference type="InterPro" id="IPR029044">
    <property type="entry name" value="Nucleotide-diphossugar_trans"/>
</dbReference>
<dbReference type="PANTHER" id="PTHR43584:SF8">
    <property type="entry name" value="N-ACETYLMURAMATE ALPHA-1-PHOSPHATE URIDYLYLTRANSFERASE"/>
    <property type="match status" value="1"/>
</dbReference>
<dbReference type="PANTHER" id="PTHR43584">
    <property type="entry name" value="NUCLEOTIDYL TRANSFERASE"/>
    <property type="match status" value="1"/>
</dbReference>
<dbReference type="EMBL" id="EU016612">
    <property type="protein sequence ID" value="ABZ07921.1"/>
    <property type="molecule type" value="Genomic_DNA"/>
</dbReference>
<evidence type="ECO:0000256" key="1">
    <source>
        <dbReference type="ARBA" id="ARBA00022679"/>
    </source>
</evidence>
<sequence>MRAIILAAGSGLRLNQHTKDIPKALLDLNGKSILERQISLLREYGINEIFVVTGYKREKYVLKDIEYIFNPRYSETEQLASMMVARTKIFDDVLVIFGDILFDSQILQQILASNDDIAIAIDLNWEKSYNEGLCNSHPLDEPVLINQKKILRISYKQADTMIENQTVGEFLGLIKLSANGSRTIIKKYEELEKSHVGRFHDANSLEKAKVADILQELIDSKIEISFIAVNGKWCEIDTPMDLERARKIFL</sequence>
<accession>B3T5R2</accession>
<reference evidence="4" key="1">
    <citation type="journal article" date="2008" name="ISME J.">
        <title>Genomic patterns of recombination, clonal divergence and environment in marine microbial populations.</title>
        <authorList>
            <person name="Konstantinidis K.T."/>
            <person name="Delong E.F."/>
        </authorList>
    </citation>
    <scope>NUCLEOTIDE SEQUENCE</scope>
</reference>
<dbReference type="Gene3D" id="3.90.550.10">
    <property type="entry name" value="Spore Coat Polysaccharide Biosynthesis Protein SpsA, Chain A"/>
    <property type="match status" value="1"/>
</dbReference>
<proteinExistence type="predicted"/>
<keyword evidence="1 4" id="KW-0808">Transferase</keyword>
<evidence type="ECO:0000256" key="2">
    <source>
        <dbReference type="ARBA" id="ARBA00022695"/>
    </source>
</evidence>
<evidence type="ECO:0000313" key="4">
    <source>
        <dbReference type="EMBL" id="ABZ07921.1"/>
    </source>
</evidence>